<accession>A0A4U0SR09</accession>
<dbReference type="Pfam" id="PF13374">
    <property type="entry name" value="TPR_10"/>
    <property type="match status" value="1"/>
</dbReference>
<reference evidence="2 3" key="1">
    <citation type="submission" date="2019-04" db="EMBL/GenBank/DDBJ databases">
        <title>Streptomyces oryziradicis sp. nov., a novel actinomycete isolated from rhizosphere soil of rice (Oryza sativa L.).</title>
        <authorList>
            <person name="Li C."/>
        </authorList>
    </citation>
    <scope>NUCLEOTIDE SEQUENCE [LARGE SCALE GENOMIC DNA]</scope>
    <source>
        <strain evidence="2 3">NEAU-C40</strain>
    </source>
</reference>
<evidence type="ECO:0000313" key="2">
    <source>
        <dbReference type="EMBL" id="TKA11828.1"/>
    </source>
</evidence>
<keyword evidence="3" id="KW-1185">Reference proteome</keyword>
<dbReference type="InterPro" id="IPR011990">
    <property type="entry name" value="TPR-like_helical_dom_sf"/>
</dbReference>
<proteinExistence type="predicted"/>
<dbReference type="EMBL" id="SUMC01000007">
    <property type="protein sequence ID" value="TKA11828.1"/>
    <property type="molecule type" value="Genomic_DNA"/>
</dbReference>
<evidence type="ECO:0000313" key="3">
    <source>
        <dbReference type="Proteomes" id="UP000305778"/>
    </source>
</evidence>
<evidence type="ECO:0000256" key="1">
    <source>
        <dbReference type="SAM" id="MobiDB-lite"/>
    </source>
</evidence>
<feature type="region of interest" description="Disordered" evidence="1">
    <location>
        <begin position="234"/>
        <end position="257"/>
    </location>
</feature>
<name>A0A4U0SR09_9ACTN</name>
<protein>
    <submittedName>
        <fullName evidence="2">Tetratricopeptide repeat protein</fullName>
    </submittedName>
</protein>
<dbReference type="Gene3D" id="1.25.40.10">
    <property type="entry name" value="Tetratricopeptide repeat domain"/>
    <property type="match status" value="2"/>
</dbReference>
<dbReference type="Proteomes" id="UP000305778">
    <property type="component" value="Unassembled WGS sequence"/>
</dbReference>
<sequence>MAGRFPEAEAEARDLVAVRAALPNDRPRLVASSMAALAANSQGRHTEAVAEYDSLLPDFVSSYGAEHLLTLKMRSDRAQILGYLGRHEETEAECLAIAGIADRIEGASALLLQLAARNGLAHARSRLGRHVEAETVAREAIDRDAQTSGPDNKLAVVLRITLLRSLNGQGRYDEALAEARAARAAHLRTPGGRHDEAGAIEIGTATALAGLGRGEEAEAEARRALAACESALGTGHHRTQEAQALLTTIERKNRTSE</sequence>
<dbReference type="AlphaFoldDB" id="A0A4U0SR09"/>
<comment type="caution">
    <text evidence="2">The sequence shown here is derived from an EMBL/GenBank/DDBJ whole genome shotgun (WGS) entry which is preliminary data.</text>
</comment>
<dbReference type="OrthoDB" id="4173117at2"/>
<organism evidence="2 3">
    <name type="scientific">Actinacidiphila oryziradicis</name>
    <dbReference type="NCBI Taxonomy" id="2571141"/>
    <lineage>
        <taxon>Bacteria</taxon>
        <taxon>Bacillati</taxon>
        <taxon>Actinomycetota</taxon>
        <taxon>Actinomycetes</taxon>
        <taxon>Kitasatosporales</taxon>
        <taxon>Streptomycetaceae</taxon>
        <taxon>Actinacidiphila</taxon>
    </lineage>
</organism>
<gene>
    <name evidence="2" type="ORF">FCI23_10720</name>
</gene>
<dbReference type="SUPFAM" id="SSF48452">
    <property type="entry name" value="TPR-like"/>
    <property type="match status" value="2"/>
</dbReference>